<reference evidence="2 3" key="1">
    <citation type="submission" date="2017-04" db="EMBL/GenBank/DDBJ databases">
        <authorList>
            <person name="Afonso C.L."/>
            <person name="Miller P.J."/>
            <person name="Scott M.A."/>
            <person name="Spackman E."/>
            <person name="Goraichik I."/>
            <person name="Dimitrov K.M."/>
            <person name="Suarez D.L."/>
            <person name="Swayne D.E."/>
        </authorList>
    </citation>
    <scope>NUCLEOTIDE SEQUENCE [LARGE SCALE GENOMIC DNA]</scope>
    <source>
        <strain evidence="2 3">DSM 12555</strain>
    </source>
</reference>
<dbReference type="RefSeq" id="WP_084116649.1">
    <property type="nucleotide sequence ID" value="NZ_FWXH01000013.1"/>
</dbReference>
<keyword evidence="3" id="KW-1185">Reference proteome</keyword>
<evidence type="ECO:0008006" key="4">
    <source>
        <dbReference type="Google" id="ProtNLM"/>
    </source>
</evidence>
<keyword evidence="1" id="KW-1133">Transmembrane helix</keyword>
<accession>A0A1W1XSC5</accession>
<dbReference type="Proteomes" id="UP000192468">
    <property type="component" value="Unassembled WGS sequence"/>
</dbReference>
<dbReference type="EMBL" id="FWXH01000013">
    <property type="protein sequence ID" value="SMC26451.1"/>
    <property type="molecule type" value="Genomic_DNA"/>
</dbReference>
<dbReference type="AlphaFoldDB" id="A0A1W1XSC5"/>
<protein>
    <recommendedName>
        <fullName evidence="4">PsbP protein</fullName>
    </recommendedName>
</protein>
<keyword evidence="1" id="KW-0472">Membrane</keyword>
<gene>
    <name evidence="2" type="ORF">SAMN02745134_02843</name>
</gene>
<evidence type="ECO:0000313" key="3">
    <source>
        <dbReference type="Proteomes" id="UP000192468"/>
    </source>
</evidence>
<sequence length="193" mass="22846">MQVLIIDRKKLGVIFVVMGLMIFIFCIGIKLDGRIRATAFIQNNLGELKEYKIEEYNTTYKLPSKWETNIESFPGNEITYHNNFKSENDGINGFVQVWNYRGSLKEFLDMSKKNSERENKVKNFNIYNILINNKDAYLVKYKMNAHGNVFYAYEYFIKQDNVFIRFAFYIREDKTNANMPSVFKAIVETMKKQ</sequence>
<dbReference type="OrthoDB" id="1739449at2"/>
<keyword evidence="1" id="KW-0812">Transmembrane</keyword>
<proteinExistence type="predicted"/>
<evidence type="ECO:0000313" key="2">
    <source>
        <dbReference type="EMBL" id="SMC26451.1"/>
    </source>
</evidence>
<organism evidence="2 3">
    <name type="scientific">Clostridium acidisoli DSM 12555</name>
    <dbReference type="NCBI Taxonomy" id="1121291"/>
    <lineage>
        <taxon>Bacteria</taxon>
        <taxon>Bacillati</taxon>
        <taxon>Bacillota</taxon>
        <taxon>Clostridia</taxon>
        <taxon>Eubacteriales</taxon>
        <taxon>Clostridiaceae</taxon>
        <taxon>Clostridium</taxon>
    </lineage>
</organism>
<name>A0A1W1XSC5_9CLOT</name>
<feature type="transmembrane region" description="Helical" evidence="1">
    <location>
        <begin position="12"/>
        <end position="31"/>
    </location>
</feature>
<evidence type="ECO:0000256" key="1">
    <source>
        <dbReference type="SAM" id="Phobius"/>
    </source>
</evidence>
<dbReference type="STRING" id="1121291.SAMN02745134_02843"/>